<dbReference type="Proteomes" id="UP000240760">
    <property type="component" value="Unassembled WGS sequence"/>
</dbReference>
<feature type="transmembrane region" description="Helical" evidence="7">
    <location>
        <begin position="120"/>
        <end position="141"/>
    </location>
</feature>
<evidence type="ECO:0000256" key="4">
    <source>
        <dbReference type="ARBA" id="ARBA00023136"/>
    </source>
</evidence>
<name>A0A2T4C1I1_TRILO</name>
<feature type="compositionally biased region" description="Polar residues" evidence="6">
    <location>
        <begin position="326"/>
        <end position="339"/>
    </location>
</feature>
<evidence type="ECO:0000313" key="9">
    <source>
        <dbReference type="EMBL" id="PTB75412.1"/>
    </source>
</evidence>
<feature type="transmembrane region" description="Helical" evidence="7">
    <location>
        <begin position="35"/>
        <end position="56"/>
    </location>
</feature>
<comment type="subcellular location">
    <subcellularLocation>
        <location evidence="1">Membrane</location>
        <topology evidence="1">Multi-pass membrane protein</topology>
    </subcellularLocation>
</comment>
<evidence type="ECO:0000256" key="6">
    <source>
        <dbReference type="SAM" id="MobiDB-lite"/>
    </source>
</evidence>
<keyword evidence="10" id="KW-1185">Reference proteome</keyword>
<feature type="transmembrane region" description="Helical" evidence="7">
    <location>
        <begin position="271"/>
        <end position="296"/>
    </location>
</feature>
<comment type="similarity">
    <text evidence="5">Belongs to the SAT4 family.</text>
</comment>
<keyword evidence="3 7" id="KW-1133">Transmembrane helix</keyword>
<evidence type="ECO:0000313" key="10">
    <source>
        <dbReference type="Proteomes" id="UP000240760"/>
    </source>
</evidence>
<feature type="transmembrane region" description="Helical" evidence="7">
    <location>
        <begin position="153"/>
        <end position="175"/>
    </location>
</feature>
<evidence type="ECO:0000259" key="8">
    <source>
        <dbReference type="Pfam" id="PF20684"/>
    </source>
</evidence>
<dbReference type="PANTHER" id="PTHR33048">
    <property type="entry name" value="PTH11-LIKE INTEGRAL MEMBRANE PROTEIN (AFU_ORTHOLOGUE AFUA_5G11245)"/>
    <property type="match status" value="1"/>
</dbReference>
<evidence type="ECO:0000256" key="3">
    <source>
        <dbReference type="ARBA" id="ARBA00022989"/>
    </source>
</evidence>
<dbReference type="InterPro" id="IPR052337">
    <property type="entry name" value="SAT4-like"/>
</dbReference>
<dbReference type="Pfam" id="PF20684">
    <property type="entry name" value="Fung_rhodopsin"/>
    <property type="match status" value="1"/>
</dbReference>
<organism evidence="9 10">
    <name type="scientific">Trichoderma longibrachiatum ATCC 18648</name>
    <dbReference type="NCBI Taxonomy" id="983965"/>
    <lineage>
        <taxon>Eukaryota</taxon>
        <taxon>Fungi</taxon>
        <taxon>Dikarya</taxon>
        <taxon>Ascomycota</taxon>
        <taxon>Pezizomycotina</taxon>
        <taxon>Sordariomycetes</taxon>
        <taxon>Hypocreomycetidae</taxon>
        <taxon>Hypocreales</taxon>
        <taxon>Hypocreaceae</taxon>
        <taxon>Trichoderma</taxon>
    </lineage>
</organism>
<evidence type="ECO:0000256" key="7">
    <source>
        <dbReference type="SAM" id="Phobius"/>
    </source>
</evidence>
<feature type="transmembrane region" description="Helical" evidence="7">
    <location>
        <begin position="233"/>
        <end position="251"/>
    </location>
</feature>
<dbReference type="PANTHER" id="PTHR33048:SF15">
    <property type="entry name" value="INTEGRAL MEMBRANE PROTEIN"/>
    <property type="match status" value="1"/>
</dbReference>
<feature type="transmembrane region" description="Helical" evidence="7">
    <location>
        <begin position="195"/>
        <end position="221"/>
    </location>
</feature>
<evidence type="ECO:0000256" key="1">
    <source>
        <dbReference type="ARBA" id="ARBA00004141"/>
    </source>
</evidence>
<sequence length="407" mass="44793">MAPQAADASSLTPLEQGQLLSKQAYAEPPIVPTGLALSIVIVILIFSVLSTIVIALRIYVRAWMEKTSKTWGWEDTFIVLGYGTFLSSAIFAIKACFYGLGSHDSKLNSLLMIRCAEYMMYSNVIYGFSMPLIKASIVFTLNRITTTQWHRWGLYGMLFMATIMAIVGILATLLYCHPLPAYWNPLLGTCGDFMVVVRIGYAWTAIGIVTDWTCAILPYFIVRKLQMSSRHKVIVMLILGLGAVASTATIVRAPYLKYYLVTEDRLYWNGYITLWCLLESGIALIAACLPALRILVRKYVDSSKNGSSGKSNGYGTGSGVVKSHTRAPSTKLDTLTPSGKATAVGGKWERLEDESSSSRDIVQETTIYVETDSLSDLDKHSVRARRRNSALITGHSTQPPRAGGIHC</sequence>
<feature type="domain" description="Rhodopsin" evidence="8">
    <location>
        <begin position="56"/>
        <end position="298"/>
    </location>
</feature>
<keyword evidence="2 7" id="KW-0812">Transmembrane</keyword>
<dbReference type="GO" id="GO:0016020">
    <property type="term" value="C:membrane"/>
    <property type="evidence" value="ECO:0007669"/>
    <property type="project" value="UniProtKB-SubCell"/>
</dbReference>
<dbReference type="AlphaFoldDB" id="A0A2T4C1I1"/>
<feature type="compositionally biased region" description="Low complexity" evidence="6">
    <location>
        <begin position="302"/>
        <end position="311"/>
    </location>
</feature>
<accession>A0A2T4C1I1</accession>
<feature type="region of interest" description="Disordered" evidence="6">
    <location>
        <begin position="302"/>
        <end position="359"/>
    </location>
</feature>
<keyword evidence="4 7" id="KW-0472">Membrane</keyword>
<dbReference type="InterPro" id="IPR049326">
    <property type="entry name" value="Rhodopsin_dom_fungi"/>
</dbReference>
<dbReference type="OrthoDB" id="3897607at2759"/>
<feature type="transmembrane region" description="Helical" evidence="7">
    <location>
        <begin position="77"/>
        <end position="100"/>
    </location>
</feature>
<evidence type="ECO:0000256" key="5">
    <source>
        <dbReference type="ARBA" id="ARBA00038359"/>
    </source>
</evidence>
<evidence type="ECO:0000256" key="2">
    <source>
        <dbReference type="ARBA" id="ARBA00022692"/>
    </source>
</evidence>
<dbReference type="EMBL" id="KZ679134">
    <property type="protein sequence ID" value="PTB75412.1"/>
    <property type="molecule type" value="Genomic_DNA"/>
</dbReference>
<protein>
    <submittedName>
        <fullName evidence="9">GPCR, PTH11-type</fullName>
    </submittedName>
</protein>
<gene>
    <name evidence="9" type="ORF">M440DRAFT_1379651</name>
</gene>
<proteinExistence type="inferred from homology"/>
<reference evidence="9 10" key="1">
    <citation type="submission" date="2016-07" db="EMBL/GenBank/DDBJ databases">
        <title>Multiple horizontal gene transfer events from other fungi enriched the ability of initially mycotrophic Trichoderma (Ascomycota) to feed on dead plant biomass.</title>
        <authorList>
            <consortium name="DOE Joint Genome Institute"/>
            <person name="Aerts A."/>
            <person name="Atanasova L."/>
            <person name="Chenthamara K."/>
            <person name="Zhang J."/>
            <person name="Grujic M."/>
            <person name="Henrissat B."/>
            <person name="Kuo A."/>
            <person name="Salamov A."/>
            <person name="Lipzen A."/>
            <person name="Labutti K."/>
            <person name="Barry K."/>
            <person name="Miao Y."/>
            <person name="Rahimi M.J."/>
            <person name="Shen Q."/>
            <person name="Grigoriev I.V."/>
            <person name="Kubicek C.P."/>
            <person name="Druzhinina I.S."/>
        </authorList>
    </citation>
    <scope>NUCLEOTIDE SEQUENCE [LARGE SCALE GENOMIC DNA]</scope>
    <source>
        <strain evidence="9 10">ATCC 18648</strain>
    </source>
</reference>